<protein>
    <submittedName>
        <fullName evidence="2">Transposase</fullName>
    </submittedName>
</protein>
<name>A0A6L6YKG3_9BURK</name>
<reference evidence="2 3" key="1">
    <citation type="submission" date="2019-12" db="EMBL/GenBank/DDBJ databases">
        <title>Microbes associate with the intestines of laboratory mice.</title>
        <authorList>
            <person name="Navarre W."/>
            <person name="Wong E."/>
        </authorList>
    </citation>
    <scope>NUCLEOTIDE SEQUENCE [LARGE SCALE GENOMIC DNA]</scope>
    <source>
        <strain evidence="2 3">NM82_D38</strain>
    </source>
</reference>
<dbReference type="OrthoDB" id="9814067at2"/>
<comment type="caution">
    <text evidence="2">The sequence shown here is derived from an EMBL/GenBank/DDBJ whole genome shotgun (WGS) entry which is preliminary data.</text>
</comment>
<dbReference type="SUPFAM" id="SSF143422">
    <property type="entry name" value="Transposase IS200-like"/>
    <property type="match status" value="1"/>
</dbReference>
<dbReference type="InterPro" id="IPR002686">
    <property type="entry name" value="Transposase_17"/>
</dbReference>
<gene>
    <name evidence="2" type="ORF">E5987_08100</name>
</gene>
<dbReference type="AlphaFoldDB" id="A0A6L6YKG3"/>
<proteinExistence type="predicted"/>
<accession>A0A6L6YKG3</accession>
<dbReference type="PANTHER" id="PTHR34322:SF2">
    <property type="entry name" value="TRANSPOSASE IS200-LIKE DOMAIN-CONTAINING PROTEIN"/>
    <property type="match status" value="1"/>
</dbReference>
<dbReference type="PANTHER" id="PTHR34322">
    <property type="entry name" value="TRANSPOSASE, Y1_TNP DOMAIN-CONTAINING"/>
    <property type="match status" value="1"/>
</dbReference>
<dbReference type="GO" id="GO:0003677">
    <property type="term" value="F:DNA binding"/>
    <property type="evidence" value="ECO:0007669"/>
    <property type="project" value="InterPro"/>
</dbReference>
<evidence type="ECO:0000313" key="3">
    <source>
        <dbReference type="Proteomes" id="UP000472580"/>
    </source>
</evidence>
<dbReference type="GO" id="GO:0004803">
    <property type="term" value="F:transposase activity"/>
    <property type="evidence" value="ECO:0007669"/>
    <property type="project" value="InterPro"/>
</dbReference>
<dbReference type="EMBL" id="WSRP01000023">
    <property type="protein sequence ID" value="MVX57168.1"/>
    <property type="molecule type" value="Genomic_DNA"/>
</dbReference>
<dbReference type="Proteomes" id="UP000472580">
    <property type="component" value="Unassembled WGS sequence"/>
</dbReference>
<dbReference type="InterPro" id="IPR036515">
    <property type="entry name" value="Transposase_17_sf"/>
</dbReference>
<evidence type="ECO:0000259" key="1">
    <source>
        <dbReference type="SMART" id="SM01321"/>
    </source>
</evidence>
<evidence type="ECO:0000313" key="2">
    <source>
        <dbReference type="EMBL" id="MVX57168.1"/>
    </source>
</evidence>
<dbReference type="SMART" id="SM01321">
    <property type="entry name" value="Y1_Tnp"/>
    <property type="match status" value="1"/>
</dbReference>
<feature type="domain" description="Transposase IS200-like" evidence="1">
    <location>
        <begin position="9"/>
        <end position="125"/>
    </location>
</feature>
<sequence>MTRLTRLSIAGQAHYVVLRSVKDISLIPSEQDIAALFRLFGFASERCYVDVNAYALFTEQIHMLLTPRESGDDLSRFVQMVSRLYGRYFNDAYSRDGKIWQSRFESAVLQGEGRLLKAVVYMEWLPFILGFGEPQFYHWSSYSHHSGYRSDIFMMPVREYWQLGNTPFERQKKYRDIFEQGPDKAFGEQLLAAVKRGWPVADSDFLDYCDISAERRAPLRGKGRPKKTPSAHLSDTN</sequence>
<dbReference type="Gene3D" id="3.30.70.1290">
    <property type="entry name" value="Transposase IS200-like"/>
    <property type="match status" value="1"/>
</dbReference>
<dbReference type="GO" id="GO:0006313">
    <property type="term" value="P:DNA transposition"/>
    <property type="evidence" value="ECO:0007669"/>
    <property type="project" value="InterPro"/>
</dbReference>
<organism evidence="2 3">
    <name type="scientific">Parasutterella muris</name>
    <dbReference type="NCBI Taxonomy" id="2565572"/>
    <lineage>
        <taxon>Bacteria</taxon>
        <taxon>Pseudomonadati</taxon>
        <taxon>Pseudomonadota</taxon>
        <taxon>Betaproteobacteria</taxon>
        <taxon>Burkholderiales</taxon>
        <taxon>Sutterellaceae</taxon>
        <taxon>Parasutterella</taxon>
    </lineage>
</organism>
<dbReference type="RefSeq" id="WP_160335594.1">
    <property type="nucleotide sequence ID" value="NZ_CALPCR010000006.1"/>
</dbReference>
<keyword evidence="3" id="KW-1185">Reference proteome</keyword>